<dbReference type="EMBL" id="CAMXCT010005257">
    <property type="protein sequence ID" value="CAI4011851.1"/>
    <property type="molecule type" value="Genomic_DNA"/>
</dbReference>
<comment type="caution">
    <text evidence="1">The sequence shown here is derived from an EMBL/GenBank/DDBJ whole genome shotgun (WGS) entry which is preliminary data.</text>
</comment>
<reference evidence="1" key="1">
    <citation type="submission" date="2022-10" db="EMBL/GenBank/DDBJ databases">
        <authorList>
            <person name="Chen Y."/>
            <person name="Dougan E. K."/>
            <person name="Chan C."/>
            <person name="Rhodes N."/>
            <person name="Thang M."/>
        </authorList>
    </citation>
    <scope>NUCLEOTIDE SEQUENCE</scope>
</reference>
<dbReference type="Proteomes" id="UP001152797">
    <property type="component" value="Unassembled WGS sequence"/>
</dbReference>
<dbReference type="EMBL" id="CAMXCT020005257">
    <property type="protein sequence ID" value="CAL1165226.1"/>
    <property type="molecule type" value="Genomic_DNA"/>
</dbReference>
<sequence length="241" mass="26346">MTNDALRMRHMEEKLRVKFKADAVVFRKDSLSCKMMAMAFGSDVEFPQVARGYVAATGSPTLNLLRPLLLEQAAPRKSLAEVHLQEDGLSIPLANANIKSEAGQGGLSNLPPTEGASIWRRGPPRSGANCLRNKAIPCLTTSSPSKLTPYGPSKHGGLEDFVGAVTKQNQLDPDSFVEFVEDLLTEIEAAMENQVQTRAAKAAAINVLKKKLPPELLLVSTFSKQDLYKASKHHPQNHYGW</sequence>
<accession>A0A9P1DLT0</accession>
<proteinExistence type="predicted"/>
<gene>
    <name evidence="1" type="ORF">C1SCF055_LOCUS36974</name>
</gene>
<organism evidence="1">
    <name type="scientific">Cladocopium goreaui</name>
    <dbReference type="NCBI Taxonomy" id="2562237"/>
    <lineage>
        <taxon>Eukaryota</taxon>
        <taxon>Sar</taxon>
        <taxon>Alveolata</taxon>
        <taxon>Dinophyceae</taxon>
        <taxon>Suessiales</taxon>
        <taxon>Symbiodiniaceae</taxon>
        <taxon>Cladocopium</taxon>
    </lineage>
</organism>
<evidence type="ECO:0000313" key="2">
    <source>
        <dbReference type="EMBL" id="CAL4799163.1"/>
    </source>
</evidence>
<protein>
    <submittedName>
        <fullName evidence="1">Uncharacterized protein</fullName>
    </submittedName>
</protein>
<evidence type="ECO:0000313" key="1">
    <source>
        <dbReference type="EMBL" id="CAI4011851.1"/>
    </source>
</evidence>
<name>A0A9P1DLT0_9DINO</name>
<dbReference type="EMBL" id="CAMXCT030005257">
    <property type="protein sequence ID" value="CAL4799163.1"/>
    <property type="molecule type" value="Genomic_DNA"/>
</dbReference>
<evidence type="ECO:0000313" key="3">
    <source>
        <dbReference type="Proteomes" id="UP001152797"/>
    </source>
</evidence>
<dbReference type="AlphaFoldDB" id="A0A9P1DLT0"/>
<keyword evidence="3" id="KW-1185">Reference proteome</keyword>
<reference evidence="2 3" key="2">
    <citation type="submission" date="2024-05" db="EMBL/GenBank/DDBJ databases">
        <authorList>
            <person name="Chen Y."/>
            <person name="Shah S."/>
            <person name="Dougan E. K."/>
            <person name="Thang M."/>
            <person name="Chan C."/>
        </authorList>
    </citation>
    <scope>NUCLEOTIDE SEQUENCE [LARGE SCALE GENOMIC DNA]</scope>
</reference>